<evidence type="ECO:0000313" key="5">
    <source>
        <dbReference type="EMBL" id="GGK26532.1"/>
    </source>
</evidence>
<sequence length="599" mass="66302">MDLDAGSGTPLDRIARPRALDLGLRRRMRSLLDSARGPRAADPVAALLRAHRAIHPYMDATVLRRAYVIAESAHRGQFRKSGEPFITHPLAVAQILADLGMDTTTLVGALLHDTVEDTDYTLHALRDDFGPEVAHLVDGVTKFDKVFYGKAAKGETVRKLIIAAGRDVRVLVIKLADRLHNMRTLDARSPASRARIARDTQEVLVPLCERLGIQALKRDLEDAVLRHLDPEAYGLIAEYAAARQGGTETLAAVLSCTRRALRRQRLAATVRPRPRHLYSIWRDTRKEGHREPHVQPRVAVVIDGDEAACYEALGAVHALWRPVGGRFKDFIAAPKHNLYRSLHTTVVGPDDTVVEILIRTATMHRTAEYGIAAGFRYPNPADHDADAHEPLEWLHRVLSWQEETADTGQFLQSLRSELAENQVKVFAHGQTLHLPEGATPVDVAYELGADVGEACLSARINGRLVPLSLSLTDGDLVEIFTEMDTAEGVAVPRGPRREWLMFARSSAAQRQILRWFTGDEPPMAIGDRVRLGRDALFRELRRRDRGLVDDDPLRQLAVHLGYPDHETLLVAIEDEQHSAADIADSLISMVDQGPGGAVA</sequence>
<dbReference type="AlphaFoldDB" id="A0A8J3BN91"/>
<dbReference type="FunFam" id="1.10.3210.10:FF:000001">
    <property type="entry name" value="GTP pyrophosphokinase RelA"/>
    <property type="match status" value="1"/>
</dbReference>
<reference evidence="5" key="2">
    <citation type="submission" date="2020-09" db="EMBL/GenBank/DDBJ databases">
        <authorList>
            <person name="Sun Q."/>
            <person name="Ohkuma M."/>
        </authorList>
    </citation>
    <scope>NUCLEOTIDE SEQUENCE</scope>
    <source>
        <strain evidence="5">JCM 3091</strain>
    </source>
</reference>
<dbReference type="InterPro" id="IPR043519">
    <property type="entry name" value="NT_sf"/>
</dbReference>
<evidence type="ECO:0000256" key="2">
    <source>
        <dbReference type="ARBA" id="ARBA00025704"/>
    </source>
</evidence>
<protein>
    <recommendedName>
        <fullName evidence="7">GTP diphosphokinase</fullName>
    </recommendedName>
</protein>
<dbReference type="FunFam" id="3.10.20.30:FF:000002">
    <property type="entry name" value="GTP pyrophosphokinase (RelA/SpoT)"/>
    <property type="match status" value="1"/>
</dbReference>
<dbReference type="PROSITE" id="PS51880">
    <property type="entry name" value="TGS"/>
    <property type="match status" value="1"/>
</dbReference>
<dbReference type="SUPFAM" id="SSF81271">
    <property type="entry name" value="TGS-like"/>
    <property type="match status" value="1"/>
</dbReference>
<dbReference type="InterPro" id="IPR007685">
    <property type="entry name" value="RelA_SpoT"/>
</dbReference>
<dbReference type="InterPro" id="IPR012676">
    <property type="entry name" value="TGS-like"/>
</dbReference>
<dbReference type="SUPFAM" id="SSF109604">
    <property type="entry name" value="HD-domain/PDEase-like"/>
    <property type="match status" value="1"/>
</dbReference>
<dbReference type="PANTHER" id="PTHR21262">
    <property type="entry name" value="GUANOSINE-3',5'-BIS DIPHOSPHATE 3'-PYROPHOSPHOHYDROLASE"/>
    <property type="match status" value="1"/>
</dbReference>
<reference evidence="5" key="1">
    <citation type="journal article" date="2014" name="Int. J. Syst. Evol. Microbiol.">
        <title>Complete genome sequence of Corynebacterium casei LMG S-19264T (=DSM 44701T), isolated from a smear-ripened cheese.</title>
        <authorList>
            <consortium name="US DOE Joint Genome Institute (JGI-PGF)"/>
            <person name="Walter F."/>
            <person name="Albersmeier A."/>
            <person name="Kalinowski J."/>
            <person name="Ruckert C."/>
        </authorList>
    </citation>
    <scope>NUCLEOTIDE SEQUENCE</scope>
    <source>
        <strain evidence="5">JCM 3091</strain>
    </source>
</reference>
<gene>
    <name evidence="5" type="ORF">GCM10010124_19000</name>
</gene>
<dbReference type="Pfam" id="PF13328">
    <property type="entry name" value="HD_4"/>
    <property type="match status" value="1"/>
</dbReference>
<feature type="domain" description="HD" evidence="3">
    <location>
        <begin position="85"/>
        <end position="182"/>
    </location>
</feature>
<dbReference type="Pfam" id="PF04607">
    <property type="entry name" value="RelA_SpoT"/>
    <property type="match status" value="1"/>
</dbReference>
<dbReference type="GO" id="GO:0015969">
    <property type="term" value="P:guanosine tetraphosphate metabolic process"/>
    <property type="evidence" value="ECO:0007669"/>
    <property type="project" value="InterPro"/>
</dbReference>
<comment type="similarity">
    <text evidence="1">Belongs to the RelA/SpoT family.</text>
</comment>
<dbReference type="CDD" id="cd00077">
    <property type="entry name" value="HDc"/>
    <property type="match status" value="1"/>
</dbReference>
<comment type="pathway">
    <text evidence="2">Purine metabolism.</text>
</comment>
<dbReference type="SMART" id="SM00954">
    <property type="entry name" value="RelA_SpoT"/>
    <property type="match status" value="1"/>
</dbReference>
<dbReference type="Gene3D" id="3.10.20.30">
    <property type="match status" value="1"/>
</dbReference>
<proteinExistence type="inferred from homology"/>
<accession>A0A8J3BN91</accession>
<dbReference type="Gene3D" id="3.30.460.10">
    <property type="entry name" value="Beta Polymerase, domain 2"/>
    <property type="match status" value="1"/>
</dbReference>
<feature type="domain" description="TGS" evidence="4">
    <location>
        <begin position="419"/>
        <end position="481"/>
    </location>
</feature>
<evidence type="ECO:0000313" key="6">
    <source>
        <dbReference type="Proteomes" id="UP000662200"/>
    </source>
</evidence>
<organism evidence="5 6">
    <name type="scientific">Pilimelia terevasa</name>
    <dbReference type="NCBI Taxonomy" id="53372"/>
    <lineage>
        <taxon>Bacteria</taxon>
        <taxon>Bacillati</taxon>
        <taxon>Actinomycetota</taxon>
        <taxon>Actinomycetes</taxon>
        <taxon>Micromonosporales</taxon>
        <taxon>Micromonosporaceae</taxon>
        <taxon>Pilimelia</taxon>
    </lineage>
</organism>
<evidence type="ECO:0000256" key="1">
    <source>
        <dbReference type="ARBA" id="ARBA00007476"/>
    </source>
</evidence>
<evidence type="ECO:0000259" key="4">
    <source>
        <dbReference type="PROSITE" id="PS51880"/>
    </source>
</evidence>
<dbReference type="InterPro" id="IPR003607">
    <property type="entry name" value="HD/PDEase_dom"/>
</dbReference>
<comment type="caution">
    <text evidence="5">The sequence shown here is derived from an EMBL/GenBank/DDBJ whole genome shotgun (WGS) entry which is preliminary data.</text>
</comment>
<dbReference type="InterPro" id="IPR012675">
    <property type="entry name" value="Beta-grasp_dom_sf"/>
</dbReference>
<dbReference type="GO" id="GO:0005886">
    <property type="term" value="C:plasma membrane"/>
    <property type="evidence" value="ECO:0007669"/>
    <property type="project" value="TreeGrafter"/>
</dbReference>
<dbReference type="RefSeq" id="WP_189113850.1">
    <property type="nucleotide sequence ID" value="NZ_BMQC01000005.1"/>
</dbReference>
<evidence type="ECO:0008006" key="7">
    <source>
        <dbReference type="Google" id="ProtNLM"/>
    </source>
</evidence>
<dbReference type="EMBL" id="BMQC01000005">
    <property type="protein sequence ID" value="GGK26532.1"/>
    <property type="molecule type" value="Genomic_DNA"/>
</dbReference>
<dbReference type="PROSITE" id="PS51831">
    <property type="entry name" value="HD"/>
    <property type="match status" value="1"/>
</dbReference>
<keyword evidence="6" id="KW-1185">Reference proteome</keyword>
<evidence type="ECO:0000259" key="3">
    <source>
        <dbReference type="PROSITE" id="PS51831"/>
    </source>
</evidence>
<dbReference type="CDD" id="cd05399">
    <property type="entry name" value="NT_Rel-Spo_like"/>
    <property type="match status" value="1"/>
</dbReference>
<dbReference type="InterPro" id="IPR006674">
    <property type="entry name" value="HD_domain"/>
</dbReference>
<dbReference type="SMART" id="SM00471">
    <property type="entry name" value="HDc"/>
    <property type="match status" value="1"/>
</dbReference>
<dbReference type="Pfam" id="PF02824">
    <property type="entry name" value="TGS"/>
    <property type="match status" value="1"/>
</dbReference>
<dbReference type="InterPro" id="IPR004095">
    <property type="entry name" value="TGS"/>
</dbReference>
<dbReference type="PANTHER" id="PTHR21262:SF31">
    <property type="entry name" value="GTP PYROPHOSPHOKINASE"/>
    <property type="match status" value="1"/>
</dbReference>
<dbReference type="Gene3D" id="1.10.3210.10">
    <property type="entry name" value="Hypothetical protein af1432"/>
    <property type="match status" value="1"/>
</dbReference>
<dbReference type="SUPFAM" id="SSF81301">
    <property type="entry name" value="Nucleotidyltransferase"/>
    <property type="match status" value="1"/>
</dbReference>
<name>A0A8J3BN91_9ACTN</name>
<dbReference type="Proteomes" id="UP000662200">
    <property type="component" value="Unassembled WGS sequence"/>
</dbReference>